<dbReference type="InterPro" id="IPR046745">
    <property type="entry name" value="DUF6675"/>
</dbReference>
<comment type="caution">
    <text evidence="1">The sequence shown here is derived from an EMBL/GenBank/DDBJ whole genome shotgun (WGS) entry which is preliminary data.</text>
</comment>
<reference evidence="1" key="1">
    <citation type="submission" date="2020-03" db="EMBL/GenBank/DDBJ databases">
        <title>Spirochaetal bacteria isolated from arthropods constitute a novel genus Entomospira genus novum within the order Spirochaetales.</title>
        <authorList>
            <person name="Grana-Miraglia L."/>
            <person name="Sikutova S."/>
            <person name="Fingerle V."/>
            <person name="Sing A."/>
            <person name="Castillo-Ramirez S."/>
            <person name="Margos G."/>
            <person name="Rudolf I."/>
        </authorList>
    </citation>
    <scope>NUCLEOTIDE SEQUENCE</scope>
    <source>
        <strain evidence="1">BR208</strain>
    </source>
</reference>
<protein>
    <submittedName>
        <fullName evidence="1">Uncharacterized protein</fullName>
    </submittedName>
</protein>
<dbReference type="EMBL" id="JAATLK010000001">
    <property type="protein sequence ID" value="NIZ47170.1"/>
    <property type="molecule type" value="Genomic_DNA"/>
</dbReference>
<organism evidence="1 2">
    <name type="scientific">Entomospira nematocerorum</name>
    <dbReference type="NCBI Taxonomy" id="2719987"/>
    <lineage>
        <taxon>Bacteria</taxon>
        <taxon>Pseudomonadati</taxon>
        <taxon>Spirochaetota</taxon>
        <taxon>Spirochaetia</taxon>
        <taxon>Spirochaetales</taxon>
        <taxon>Spirochaetaceae</taxon>
        <taxon>Entomospira</taxon>
    </lineage>
</organism>
<dbReference type="AlphaFoldDB" id="A0A968GF74"/>
<accession>A0A968GF74</accession>
<keyword evidence="2" id="KW-1185">Reference proteome</keyword>
<evidence type="ECO:0000313" key="1">
    <source>
        <dbReference type="EMBL" id="NIZ47170.1"/>
    </source>
</evidence>
<name>A0A968GF74_9SPIO</name>
<evidence type="ECO:0000313" key="2">
    <source>
        <dbReference type="Proteomes" id="UP000752013"/>
    </source>
</evidence>
<dbReference type="Pfam" id="PF20380">
    <property type="entry name" value="DUF6675"/>
    <property type="match status" value="1"/>
</dbReference>
<gene>
    <name evidence="1" type="ORF">HCT46_04470</name>
</gene>
<dbReference type="Proteomes" id="UP000752013">
    <property type="component" value="Unassembled WGS sequence"/>
</dbReference>
<proteinExistence type="predicted"/>
<sequence length="256" mass="28996">MSHYIHKFLLIVFLFSLTTSLFGQVSITSLTISEDSLNSLRTEGFVQSSGDKASKISLMPAGQLTQNLQQSLDTLKVKSFVESLYLLPNAKQGSQLGLYKALLNITLLKGLEFYSRSEKQTKELIYDVYFVDSFENKNRIDNPNPQTLVPHWSGIMMQDDETFGPKYYLVNIYTSANEILMTTQNLEKLTQGAITTAKPKEMLTAFHLIQTTEGLLLYQIVATTQGIPGFVQKKAHTSLFNRQEAYKNWIAKIYPK</sequence>
<dbReference type="RefSeq" id="WP_167703592.1">
    <property type="nucleotide sequence ID" value="NZ_CP118168.1"/>
</dbReference>